<name>A0A1S9S0Y6_PENBI</name>
<dbReference type="Proteomes" id="UP000190744">
    <property type="component" value="Unassembled WGS sequence"/>
</dbReference>
<evidence type="ECO:0000313" key="5">
    <source>
        <dbReference type="Proteomes" id="UP000190744"/>
    </source>
</evidence>
<reference evidence="5" key="1">
    <citation type="submission" date="2015-09" db="EMBL/GenBank/DDBJ databases">
        <authorList>
            <person name="Fill T.P."/>
            <person name="Baretta J.F."/>
            <person name="de Almeida L.G."/>
            <person name="Rocha M."/>
            <person name="de Souza D.H."/>
            <person name="Malavazi I."/>
            <person name="Cerdeira L.T."/>
            <person name="Hong H."/>
            <person name="Samborskyy M."/>
            <person name="de Vasconcelos A.T."/>
            <person name="Leadlay P."/>
            <person name="Rodrigues-Filho E."/>
        </authorList>
    </citation>
    <scope>NUCLEOTIDE SEQUENCE [LARGE SCALE GENOMIC DNA]</scope>
    <source>
        <strain evidence="5">LaBioMMi 136</strain>
    </source>
</reference>
<dbReference type="Pfam" id="PF13637">
    <property type="entry name" value="Ank_4"/>
    <property type="match status" value="1"/>
</dbReference>
<gene>
    <name evidence="4" type="ORF">PEBR_00505</name>
</gene>
<dbReference type="Gene3D" id="1.25.40.20">
    <property type="entry name" value="Ankyrin repeat-containing domain"/>
    <property type="match status" value="1"/>
</dbReference>
<organism evidence="4 5">
    <name type="scientific">Penicillium brasilianum</name>
    <dbReference type="NCBI Taxonomy" id="104259"/>
    <lineage>
        <taxon>Eukaryota</taxon>
        <taxon>Fungi</taxon>
        <taxon>Dikarya</taxon>
        <taxon>Ascomycota</taxon>
        <taxon>Pezizomycotina</taxon>
        <taxon>Eurotiomycetes</taxon>
        <taxon>Eurotiomycetidae</taxon>
        <taxon>Eurotiales</taxon>
        <taxon>Aspergillaceae</taxon>
        <taxon>Penicillium</taxon>
    </lineage>
</organism>
<dbReference type="PANTHER" id="PTHR24189">
    <property type="entry name" value="MYOTROPHIN"/>
    <property type="match status" value="1"/>
</dbReference>
<keyword evidence="2 3" id="KW-0040">ANK repeat</keyword>
<proteinExistence type="predicted"/>
<sequence length="486" mass="53281">MLWLPFLTPVLASQQGQRAVSTEKEFHHDPWIVRLFLDNGLDPKARISSGEPLLSMIFNPSAAAVLLSAGADPNLRGPRGVPPLGSIIVSTQEPDTSTSMLELYLEHGAKLESTLLFYSVAPRIQQRELMTRFLLDRGADPNVTSGEVGTSLHLAARNGKVEIVKMLLEAGADPTVMSVGRRIGEKTPAQVAEHVGHTETRGAILETDPCLDRRADFLAKRSNLVKRSRSKCGPNLASAATGADIVNLSVRNVSLGYIRLEHNGTSRAAHRVERMELPNESMGVLIEYEIPNLRESIVPYEEAEMPEDMSTGVFKKSTPSAPESSIALEHSIFRAAQLCIVSVGRAYGQTQDELFHSTVIDMLTDGGASHPKLDDSIEDEYIKAYIVHPTTTWNDVAGGYADRWETVRTTVGEIIPSLQDRSRWMDVTYMALNNDDPRLDAKISPAGKNIFKHDPRHRSGGQTRVTAMVLVKDELTPVPYGSMVGA</sequence>
<dbReference type="SMART" id="SM00248">
    <property type="entry name" value="ANK"/>
    <property type="match status" value="2"/>
</dbReference>
<dbReference type="PANTHER" id="PTHR24189:SF50">
    <property type="entry name" value="ANKYRIN REPEAT AND SOCS BOX PROTEIN 2"/>
    <property type="match status" value="1"/>
</dbReference>
<dbReference type="EMBL" id="LJBN01000002">
    <property type="protein sequence ID" value="OOQ91395.1"/>
    <property type="molecule type" value="Genomic_DNA"/>
</dbReference>
<dbReference type="AlphaFoldDB" id="A0A1S9S0Y6"/>
<accession>A0A1S9S0Y6</accession>
<evidence type="ECO:0000256" key="1">
    <source>
        <dbReference type="ARBA" id="ARBA00022737"/>
    </source>
</evidence>
<feature type="repeat" description="ANK" evidence="3">
    <location>
        <begin position="147"/>
        <end position="179"/>
    </location>
</feature>
<dbReference type="InterPro" id="IPR002110">
    <property type="entry name" value="Ankyrin_rpt"/>
</dbReference>
<dbReference type="PROSITE" id="PS50297">
    <property type="entry name" value="ANK_REP_REGION"/>
    <property type="match status" value="1"/>
</dbReference>
<dbReference type="InterPro" id="IPR050745">
    <property type="entry name" value="Multifunctional_regulatory"/>
</dbReference>
<evidence type="ECO:0000313" key="4">
    <source>
        <dbReference type="EMBL" id="OOQ91395.1"/>
    </source>
</evidence>
<dbReference type="InterPro" id="IPR036770">
    <property type="entry name" value="Ankyrin_rpt-contain_sf"/>
</dbReference>
<evidence type="ECO:0000256" key="3">
    <source>
        <dbReference type="PROSITE-ProRule" id="PRU00023"/>
    </source>
</evidence>
<keyword evidence="1" id="KW-0677">Repeat</keyword>
<comment type="caution">
    <text evidence="4">The sequence shown here is derived from an EMBL/GenBank/DDBJ whole genome shotgun (WGS) entry which is preliminary data.</text>
</comment>
<dbReference type="SUPFAM" id="SSF48403">
    <property type="entry name" value="Ankyrin repeat"/>
    <property type="match status" value="1"/>
</dbReference>
<evidence type="ECO:0000256" key="2">
    <source>
        <dbReference type="ARBA" id="ARBA00023043"/>
    </source>
</evidence>
<protein>
    <submittedName>
        <fullName evidence="4">Uncharacterized protein</fullName>
    </submittedName>
</protein>
<dbReference type="PROSITE" id="PS50088">
    <property type="entry name" value="ANK_REPEAT"/>
    <property type="match status" value="1"/>
</dbReference>